<gene>
    <name evidence="2" type="ORF">XELAEV_18026572mg</name>
</gene>
<evidence type="ECO:0000313" key="2">
    <source>
        <dbReference type="EMBL" id="OCT79762.1"/>
    </source>
</evidence>
<reference evidence="3" key="1">
    <citation type="journal article" date="2016" name="Nature">
        <title>Genome evolution in the allotetraploid frog Xenopus laevis.</title>
        <authorList>
            <person name="Session A.M."/>
            <person name="Uno Y."/>
            <person name="Kwon T."/>
            <person name="Chapman J.A."/>
            <person name="Toyoda A."/>
            <person name="Takahashi S."/>
            <person name="Fukui A."/>
            <person name="Hikosaka A."/>
            <person name="Suzuki A."/>
            <person name="Kondo M."/>
            <person name="van Heeringen S.J."/>
            <person name="Quigley I."/>
            <person name="Heinz S."/>
            <person name="Ogino H."/>
            <person name="Ochi H."/>
            <person name="Hellsten U."/>
            <person name="Lyons J.B."/>
            <person name="Simakov O."/>
            <person name="Putnam N."/>
            <person name="Stites J."/>
            <person name="Kuroki Y."/>
            <person name="Tanaka T."/>
            <person name="Michiue T."/>
            <person name="Watanabe M."/>
            <person name="Bogdanovic O."/>
            <person name="Lister R."/>
            <person name="Georgiou G."/>
            <person name="Paranjpe S.S."/>
            <person name="van Kruijsbergen I."/>
            <person name="Shu S."/>
            <person name="Carlson J."/>
            <person name="Kinoshita T."/>
            <person name="Ohta Y."/>
            <person name="Mawaribuchi S."/>
            <person name="Jenkins J."/>
            <person name="Grimwood J."/>
            <person name="Schmutz J."/>
            <person name="Mitros T."/>
            <person name="Mozaffari S.V."/>
            <person name="Suzuki Y."/>
            <person name="Haramoto Y."/>
            <person name="Yamamoto T.S."/>
            <person name="Takagi C."/>
            <person name="Heald R."/>
            <person name="Miller K."/>
            <person name="Haudenschild C."/>
            <person name="Kitzman J."/>
            <person name="Nakayama T."/>
            <person name="Izutsu Y."/>
            <person name="Robert J."/>
            <person name="Fortriede J."/>
            <person name="Burns K."/>
            <person name="Lotay V."/>
            <person name="Karimi K."/>
            <person name="Yasuoka Y."/>
            <person name="Dichmann D.S."/>
            <person name="Flajnik M.F."/>
            <person name="Houston D.W."/>
            <person name="Shendure J."/>
            <person name="DuPasquier L."/>
            <person name="Vize P.D."/>
            <person name="Zorn A.M."/>
            <person name="Ito M."/>
            <person name="Marcotte E.M."/>
            <person name="Wallingford J.B."/>
            <person name="Ito Y."/>
            <person name="Asashima M."/>
            <person name="Ueno N."/>
            <person name="Matsuda Y."/>
            <person name="Veenstra G.J."/>
            <person name="Fujiyama A."/>
            <person name="Harland R.M."/>
            <person name="Taira M."/>
            <person name="Rokhsar D.S."/>
        </authorList>
    </citation>
    <scope>NUCLEOTIDE SEQUENCE [LARGE SCALE GENOMIC DNA]</scope>
    <source>
        <strain evidence="3">J</strain>
    </source>
</reference>
<dbReference type="EMBL" id="CM004474">
    <property type="protein sequence ID" value="OCT79762.1"/>
    <property type="molecule type" value="Genomic_DNA"/>
</dbReference>
<protein>
    <submittedName>
        <fullName evidence="2">Uncharacterized protein</fullName>
    </submittedName>
</protein>
<proteinExistence type="predicted"/>
<evidence type="ECO:0000313" key="3">
    <source>
        <dbReference type="Proteomes" id="UP000694892"/>
    </source>
</evidence>
<name>A0A974CUM8_XENLA</name>
<dbReference type="AlphaFoldDB" id="A0A974CUM8"/>
<feature type="region of interest" description="Disordered" evidence="1">
    <location>
        <begin position="1"/>
        <end position="95"/>
    </location>
</feature>
<dbReference type="Proteomes" id="UP000694892">
    <property type="component" value="Chromosome 5L"/>
</dbReference>
<sequence length="116" mass="11152">MGASTGTTSPGLGTRAETLPGMETRTGVEEASVTGGGPGAQEAPITGIGPGAQEAPITGGGLGAQAHITGGGPGAQEAPITGGGPGANRSSGPEARAQRSYIVYLMVNMGIENQAH</sequence>
<accession>A0A974CUM8</accession>
<evidence type="ECO:0000256" key="1">
    <source>
        <dbReference type="SAM" id="MobiDB-lite"/>
    </source>
</evidence>
<organism evidence="2 3">
    <name type="scientific">Xenopus laevis</name>
    <name type="common">African clawed frog</name>
    <dbReference type="NCBI Taxonomy" id="8355"/>
    <lineage>
        <taxon>Eukaryota</taxon>
        <taxon>Metazoa</taxon>
        <taxon>Chordata</taxon>
        <taxon>Craniata</taxon>
        <taxon>Vertebrata</taxon>
        <taxon>Euteleostomi</taxon>
        <taxon>Amphibia</taxon>
        <taxon>Batrachia</taxon>
        <taxon>Anura</taxon>
        <taxon>Pipoidea</taxon>
        <taxon>Pipidae</taxon>
        <taxon>Xenopodinae</taxon>
        <taxon>Xenopus</taxon>
        <taxon>Xenopus</taxon>
    </lineage>
</organism>
<feature type="compositionally biased region" description="Polar residues" evidence="1">
    <location>
        <begin position="1"/>
        <end position="11"/>
    </location>
</feature>
<feature type="compositionally biased region" description="Gly residues" evidence="1">
    <location>
        <begin position="58"/>
        <end position="74"/>
    </location>
</feature>